<dbReference type="RefSeq" id="WP_135191427.1">
    <property type="nucleotide sequence ID" value="NZ_SPUM01000132.1"/>
</dbReference>
<evidence type="ECO:0000256" key="5">
    <source>
        <dbReference type="ARBA" id="ARBA00022989"/>
    </source>
</evidence>
<sequence length="408" mass="43178">MNLFLLAVRNVLRNRHRSVATVLAIAAGLTALNLFAGYIANVYAGLQIQAVAGERLGHLTIYKEGMLLEGKLHPKRYMFDAAEMARVRKAVEAVGGVRMVSPRISVSGMASNGNNSTIFIGEGIVAADAQVLRGALTEGAGGRLDPARQYGVAVSADLAKLLNYGVGSTLTLMTSTIDGQANAMDAQVIDVFNTGNANTNDKYLVLPFGFVQSLLDTDSAERFVVLLADASQTEVKRAELLARLQAAGFKVEIKTWQELSSFYTQVRNLFDMIFAFIASIVFVIAAMSIANTISMTVIERTREIGTLRALGLRGFGVVRLFACEALALAGAGIALGLGLTIAIATLVNRAGISYVPPNSSSAVALLVDLDWARIAGVGAVVLLLAMAAAVLPSWRAARRGIVDALSFA</sequence>
<evidence type="ECO:0000256" key="7">
    <source>
        <dbReference type="SAM" id="Phobius"/>
    </source>
</evidence>
<keyword evidence="3" id="KW-1003">Cell membrane</keyword>
<evidence type="ECO:0000256" key="4">
    <source>
        <dbReference type="ARBA" id="ARBA00022692"/>
    </source>
</evidence>
<dbReference type="InterPro" id="IPR025857">
    <property type="entry name" value="MacB_PCD"/>
</dbReference>
<evidence type="ECO:0000259" key="9">
    <source>
        <dbReference type="Pfam" id="PF12704"/>
    </source>
</evidence>
<evidence type="ECO:0000256" key="2">
    <source>
        <dbReference type="ARBA" id="ARBA00005236"/>
    </source>
</evidence>
<evidence type="ECO:0000259" key="8">
    <source>
        <dbReference type="Pfam" id="PF02687"/>
    </source>
</evidence>
<keyword evidence="6 7" id="KW-0472">Membrane</keyword>
<dbReference type="Proteomes" id="UP000297258">
    <property type="component" value="Unassembled WGS sequence"/>
</dbReference>
<dbReference type="GO" id="GO:0098797">
    <property type="term" value="C:plasma membrane protein complex"/>
    <property type="evidence" value="ECO:0007669"/>
    <property type="project" value="TreeGrafter"/>
</dbReference>
<keyword evidence="4 7" id="KW-0812">Transmembrane</keyword>
<dbReference type="PANTHER" id="PTHR30489:SF0">
    <property type="entry name" value="LIPOPROTEIN-RELEASING SYSTEM TRANSMEMBRANE PROTEIN LOLE"/>
    <property type="match status" value="1"/>
</dbReference>
<reference evidence="10 11" key="1">
    <citation type="submission" date="2019-03" db="EMBL/GenBank/DDBJ databases">
        <title>Draft genome of Massilia hortus sp. nov., a novel bacterial species of the Oxalobacteraceae family.</title>
        <authorList>
            <person name="Peta V."/>
            <person name="Raths R."/>
            <person name="Bucking H."/>
        </authorList>
    </citation>
    <scope>NUCLEOTIDE SEQUENCE [LARGE SCALE GENOMIC DNA]</scope>
    <source>
        <strain evidence="10 11">ONC3</strain>
    </source>
</reference>
<keyword evidence="11" id="KW-1185">Reference proteome</keyword>
<accession>A0A4Y9SW13</accession>
<dbReference type="OrthoDB" id="9770036at2"/>
<comment type="caution">
    <text evidence="10">The sequence shown here is derived from an EMBL/GenBank/DDBJ whole genome shotgun (WGS) entry which is preliminary data.</text>
</comment>
<evidence type="ECO:0000313" key="11">
    <source>
        <dbReference type="Proteomes" id="UP000297258"/>
    </source>
</evidence>
<comment type="subcellular location">
    <subcellularLocation>
        <location evidence="1">Cell membrane</location>
        <topology evidence="1">Multi-pass membrane protein</topology>
    </subcellularLocation>
</comment>
<feature type="domain" description="MacB-like periplasmic core" evidence="9">
    <location>
        <begin position="18"/>
        <end position="237"/>
    </location>
</feature>
<dbReference type="InterPro" id="IPR051447">
    <property type="entry name" value="Lipoprotein-release_system"/>
</dbReference>
<feature type="transmembrane region" description="Helical" evidence="7">
    <location>
        <begin position="20"/>
        <end position="40"/>
    </location>
</feature>
<comment type="similarity">
    <text evidence="2">Belongs to the ABC-4 integral membrane protein family. LolC/E subfamily.</text>
</comment>
<dbReference type="EMBL" id="SPUM01000132">
    <property type="protein sequence ID" value="TFW28926.1"/>
    <property type="molecule type" value="Genomic_DNA"/>
</dbReference>
<dbReference type="InterPro" id="IPR003838">
    <property type="entry name" value="ABC3_permease_C"/>
</dbReference>
<feature type="domain" description="ABC3 transporter permease C-terminal" evidence="8">
    <location>
        <begin position="276"/>
        <end position="399"/>
    </location>
</feature>
<proteinExistence type="inferred from homology"/>
<evidence type="ECO:0000256" key="6">
    <source>
        <dbReference type="ARBA" id="ARBA00023136"/>
    </source>
</evidence>
<protein>
    <submittedName>
        <fullName evidence="10">ABC transporter permease</fullName>
    </submittedName>
</protein>
<dbReference type="AlphaFoldDB" id="A0A4Y9SW13"/>
<keyword evidence="5 7" id="KW-1133">Transmembrane helix</keyword>
<dbReference type="Pfam" id="PF02687">
    <property type="entry name" value="FtsX"/>
    <property type="match status" value="1"/>
</dbReference>
<evidence type="ECO:0000313" key="10">
    <source>
        <dbReference type="EMBL" id="TFW28926.1"/>
    </source>
</evidence>
<gene>
    <name evidence="10" type="ORF">E4O92_20050</name>
</gene>
<dbReference type="Pfam" id="PF12704">
    <property type="entry name" value="MacB_PCD"/>
    <property type="match status" value="1"/>
</dbReference>
<evidence type="ECO:0000256" key="1">
    <source>
        <dbReference type="ARBA" id="ARBA00004651"/>
    </source>
</evidence>
<name>A0A4Y9SW13_9BURK</name>
<feature type="transmembrane region" description="Helical" evidence="7">
    <location>
        <begin position="318"/>
        <end position="351"/>
    </location>
</feature>
<dbReference type="GO" id="GO:0044874">
    <property type="term" value="P:lipoprotein localization to outer membrane"/>
    <property type="evidence" value="ECO:0007669"/>
    <property type="project" value="TreeGrafter"/>
</dbReference>
<feature type="transmembrane region" description="Helical" evidence="7">
    <location>
        <begin position="371"/>
        <end position="391"/>
    </location>
</feature>
<organism evidence="10 11">
    <name type="scientific">Massilia horti</name>
    <dbReference type="NCBI Taxonomy" id="2562153"/>
    <lineage>
        <taxon>Bacteria</taxon>
        <taxon>Pseudomonadati</taxon>
        <taxon>Pseudomonadota</taxon>
        <taxon>Betaproteobacteria</taxon>
        <taxon>Burkholderiales</taxon>
        <taxon>Oxalobacteraceae</taxon>
        <taxon>Telluria group</taxon>
        <taxon>Massilia</taxon>
    </lineage>
</organism>
<feature type="transmembrane region" description="Helical" evidence="7">
    <location>
        <begin position="272"/>
        <end position="298"/>
    </location>
</feature>
<dbReference type="PANTHER" id="PTHR30489">
    <property type="entry name" value="LIPOPROTEIN-RELEASING SYSTEM TRANSMEMBRANE PROTEIN LOLE"/>
    <property type="match status" value="1"/>
</dbReference>
<evidence type="ECO:0000256" key="3">
    <source>
        <dbReference type="ARBA" id="ARBA00022475"/>
    </source>
</evidence>